<keyword evidence="6" id="KW-0009">Actin-binding</keyword>
<comment type="function">
    <text evidence="9">Actin-binding protein involved in motile and morphological processes. Inhibits actin polymerization, likely by sequestering G-actin.</text>
</comment>
<keyword evidence="5" id="KW-0677">Repeat</keyword>
<dbReference type="SUPFAM" id="SSF55753">
    <property type="entry name" value="Actin depolymerizing proteins"/>
    <property type="match status" value="2"/>
</dbReference>
<evidence type="ECO:0000256" key="9">
    <source>
        <dbReference type="ARBA" id="ARBA00056419"/>
    </source>
</evidence>
<dbReference type="AlphaFoldDB" id="A0A0C9UCJ6"/>
<dbReference type="GO" id="GO:0051015">
    <property type="term" value="F:actin filament binding"/>
    <property type="evidence" value="ECO:0007669"/>
    <property type="project" value="TreeGrafter"/>
</dbReference>
<evidence type="ECO:0000256" key="4">
    <source>
        <dbReference type="ARBA" id="ARBA00022490"/>
    </source>
</evidence>
<dbReference type="InterPro" id="IPR002108">
    <property type="entry name" value="ADF-H"/>
</dbReference>
<dbReference type="CDD" id="cd11284">
    <property type="entry name" value="ADF_Twf-C_like"/>
    <property type="match status" value="1"/>
</dbReference>
<dbReference type="Proteomes" id="UP000054279">
    <property type="component" value="Unassembled WGS sequence"/>
</dbReference>
<evidence type="ECO:0000256" key="8">
    <source>
        <dbReference type="ARBA" id="ARBA00038532"/>
    </source>
</evidence>
<evidence type="ECO:0000256" key="1">
    <source>
        <dbReference type="ARBA" id="ARBA00004245"/>
    </source>
</evidence>
<feature type="domain" description="ADF-H" evidence="11">
    <location>
        <begin position="177"/>
        <end position="309"/>
    </location>
</feature>
<comment type="subcellular location">
    <subcellularLocation>
        <location evidence="2">Cytoplasm</location>
        <location evidence="2">Cell cortex</location>
    </subcellularLocation>
    <subcellularLocation>
        <location evidence="1">Cytoplasm</location>
        <location evidence="1">Cytoskeleton</location>
    </subcellularLocation>
</comment>
<name>A0A0C9UCJ6_SPHS4</name>
<reference evidence="12 13" key="1">
    <citation type="submission" date="2014-06" db="EMBL/GenBank/DDBJ databases">
        <title>Evolutionary Origins and Diversification of the Mycorrhizal Mutualists.</title>
        <authorList>
            <consortium name="DOE Joint Genome Institute"/>
            <consortium name="Mycorrhizal Genomics Consortium"/>
            <person name="Kohler A."/>
            <person name="Kuo A."/>
            <person name="Nagy L.G."/>
            <person name="Floudas D."/>
            <person name="Copeland A."/>
            <person name="Barry K.W."/>
            <person name="Cichocki N."/>
            <person name="Veneault-Fourrey C."/>
            <person name="LaButti K."/>
            <person name="Lindquist E.A."/>
            <person name="Lipzen A."/>
            <person name="Lundell T."/>
            <person name="Morin E."/>
            <person name="Murat C."/>
            <person name="Riley R."/>
            <person name="Ohm R."/>
            <person name="Sun H."/>
            <person name="Tunlid A."/>
            <person name="Henrissat B."/>
            <person name="Grigoriev I.V."/>
            <person name="Hibbett D.S."/>
            <person name="Martin F."/>
        </authorList>
    </citation>
    <scope>NUCLEOTIDE SEQUENCE [LARGE SCALE GENOMIC DNA]</scope>
    <source>
        <strain evidence="12 13">SS14</strain>
    </source>
</reference>
<comment type="subunit">
    <text evidence="8">Interacts with G-actin; ADP-actin form.</text>
</comment>
<keyword evidence="4" id="KW-0963">Cytoplasm</keyword>
<dbReference type="HOGENOM" id="CLU_031995_0_1_1"/>
<evidence type="ECO:0000259" key="11">
    <source>
        <dbReference type="PROSITE" id="PS51263"/>
    </source>
</evidence>
<evidence type="ECO:0000256" key="7">
    <source>
        <dbReference type="ARBA" id="ARBA00023212"/>
    </source>
</evidence>
<dbReference type="PANTHER" id="PTHR13759:SF1">
    <property type="entry name" value="TWINFILIN"/>
    <property type="match status" value="1"/>
</dbReference>
<proteinExistence type="inferred from homology"/>
<organism evidence="12 13">
    <name type="scientific">Sphaerobolus stellatus (strain SS14)</name>
    <dbReference type="NCBI Taxonomy" id="990650"/>
    <lineage>
        <taxon>Eukaryota</taxon>
        <taxon>Fungi</taxon>
        <taxon>Dikarya</taxon>
        <taxon>Basidiomycota</taxon>
        <taxon>Agaricomycotina</taxon>
        <taxon>Agaricomycetes</taxon>
        <taxon>Phallomycetidae</taxon>
        <taxon>Geastrales</taxon>
        <taxon>Sphaerobolaceae</taxon>
        <taxon>Sphaerobolus</taxon>
    </lineage>
</organism>
<evidence type="ECO:0000256" key="3">
    <source>
        <dbReference type="ARBA" id="ARBA00009557"/>
    </source>
</evidence>
<dbReference type="FunFam" id="3.40.20.10:FF:000007">
    <property type="entry name" value="Twinfilin-1 isoform 1"/>
    <property type="match status" value="1"/>
</dbReference>
<evidence type="ECO:0000256" key="6">
    <source>
        <dbReference type="ARBA" id="ARBA00023203"/>
    </source>
</evidence>
<gene>
    <name evidence="12" type="ORF">M422DRAFT_786342</name>
</gene>
<dbReference type="GO" id="GO:0005884">
    <property type="term" value="C:actin filament"/>
    <property type="evidence" value="ECO:0007669"/>
    <property type="project" value="TreeGrafter"/>
</dbReference>
<keyword evidence="7" id="KW-0206">Cytoskeleton</keyword>
<sequence>MSATSGIPIHDDLKHAFATAQRDPSIRFLKLAIRDEHIVLDSSVPAQGDLSSDLAQLQDMLQDDVAAYILARLDDASSQWLAISYVPDTAKVREKMLYAATRNNLTKGLGSGSFPETLFATSKADLTSEAYAAHQRHLAAPIPLSTREKEMVEIRAAANASSSQGSSVRRNHLAGAGVEVNWPDDVTEAVQKLSADDIPETLVVLNIDTTNETLQLASDVQCGVNELAASIPSDSPAYALFSWSHDNQRDIVFIYSCPSSSPIRNRMIYSSSLASVVVGVKALGLSITKKVETSNPKEVDERFLRVELGLDEAGEVVPVEEKKAFAKPRGPARRQR</sequence>
<keyword evidence="13" id="KW-1185">Reference proteome</keyword>
<dbReference type="Gene3D" id="3.40.20.10">
    <property type="entry name" value="Severin"/>
    <property type="match status" value="2"/>
</dbReference>
<dbReference type="SMART" id="SM00102">
    <property type="entry name" value="ADF"/>
    <property type="match status" value="2"/>
</dbReference>
<comment type="similarity">
    <text evidence="3">Belongs to the actin-binding proteins ADF family. Twinfilin subfamily.</text>
</comment>
<evidence type="ECO:0000313" key="13">
    <source>
        <dbReference type="Proteomes" id="UP000054279"/>
    </source>
</evidence>
<dbReference type="Pfam" id="PF00241">
    <property type="entry name" value="Cofilin_ADF"/>
    <property type="match status" value="2"/>
</dbReference>
<dbReference type="InterPro" id="IPR029006">
    <property type="entry name" value="ADF-H/Gelsolin-like_dom_sf"/>
</dbReference>
<feature type="domain" description="ADF-H" evidence="11">
    <location>
        <begin position="4"/>
        <end position="136"/>
    </location>
</feature>
<dbReference type="FunFam" id="3.40.20.10:FF:000042">
    <property type="entry name" value="Actin depolymerizing protein"/>
    <property type="match status" value="1"/>
</dbReference>
<evidence type="ECO:0000256" key="2">
    <source>
        <dbReference type="ARBA" id="ARBA00004544"/>
    </source>
</evidence>
<evidence type="ECO:0000256" key="10">
    <source>
        <dbReference type="ARBA" id="ARBA00069496"/>
    </source>
</evidence>
<dbReference type="GO" id="GO:0051016">
    <property type="term" value="P:barbed-end actin filament capping"/>
    <property type="evidence" value="ECO:0007669"/>
    <property type="project" value="TreeGrafter"/>
</dbReference>
<evidence type="ECO:0000313" key="12">
    <source>
        <dbReference type="EMBL" id="KIJ22805.1"/>
    </source>
</evidence>
<dbReference type="PANTHER" id="PTHR13759">
    <property type="entry name" value="TWINFILIN"/>
    <property type="match status" value="1"/>
</dbReference>
<dbReference type="InterPro" id="IPR028458">
    <property type="entry name" value="Twinfilin"/>
</dbReference>
<evidence type="ECO:0000256" key="5">
    <source>
        <dbReference type="ARBA" id="ARBA00022737"/>
    </source>
</evidence>
<protein>
    <recommendedName>
        <fullName evidence="10">Twinfilin</fullName>
    </recommendedName>
</protein>
<accession>A0A0C9UCJ6</accession>
<dbReference type="PROSITE" id="PS51263">
    <property type="entry name" value="ADF_H"/>
    <property type="match status" value="2"/>
</dbReference>
<dbReference type="GO" id="GO:0003785">
    <property type="term" value="F:actin monomer binding"/>
    <property type="evidence" value="ECO:0007669"/>
    <property type="project" value="TreeGrafter"/>
</dbReference>
<dbReference type="CDD" id="cd11285">
    <property type="entry name" value="ADF_Twf-N_like"/>
    <property type="match status" value="1"/>
</dbReference>
<dbReference type="GO" id="GO:0030042">
    <property type="term" value="P:actin filament depolymerization"/>
    <property type="evidence" value="ECO:0007669"/>
    <property type="project" value="TreeGrafter"/>
</dbReference>
<dbReference type="EMBL" id="KN837931">
    <property type="protein sequence ID" value="KIJ22805.1"/>
    <property type="molecule type" value="Genomic_DNA"/>
</dbReference>
<dbReference type="OrthoDB" id="10006997at2759"/>
<dbReference type="GO" id="GO:0005938">
    <property type="term" value="C:cell cortex"/>
    <property type="evidence" value="ECO:0007669"/>
    <property type="project" value="UniProtKB-SubCell"/>
</dbReference>